<sequence>MALPDDFLPLDALPEPLVSPLRHAWGRLREALEQADHLASLQGQEGPGDSWAALSTARREQLARVLAVSGFAAETLIRHPDWLLHLDAAGELDAAPGEATLREALAERLEAAEDEAALHAALRRFRRARLLGIVWRDLTRPPGTDMWATAGAVTHLAETCLELALDWLERHLERRWGRPAPRADGSEQRLVVLGMGKLGAGELNLSSDIDLIFAFPERGETRGGRKALEHQEYFTKLGQKLIAALDAVTADGFAFRVDMRLRPLGDGGPLVGSFASLAGYYQDQGREWERYAMLKARPVAGDREAGAELLASIRPFVYRKYLDFGAIESLRELKAMINREVRRRGMQDNIKLGPGGIREVEFVVQAFQLIRGGRDTELQVTSLRTALARLPALGLLPEEVVEELTPDYVFLRDIEHALQALEDRQTQTLPAEELDRERVALALDMADWPAVMARLDEVRARVRRHFDAVIADPEDDAEEAAASAGAAGVELEEWRALWRGAPGEDEARECLAAAGFDDPTAAWRRLRALRDARQVQAMQRIGYERLEALMPLLLDAAAASEAPDIALERVLPMVEAVLRRTAYLALLRENPEALEHLMRLCSASPWIAEQLARHPILLDELLTPETLYTPADRERLADELRQALGRIPEDDEEAQLEALRVFKHAQVLHVAASDIAGTRHLMKVSDYLTYIAEVVLAAVLAMAWKHLTRKHGFPLRRDGERCGQAPEFLIVGYGKLGGIELGYGSDLDLVFLHDGATQGSTDGERPIDNAVFFTRLGQRIIHLLTAVTPAGSLYEVDMRLRPSGNAGLLVSSLDAFADYQRREAWTWEHQALVRARVVAGHADLAERFAAVRREVLGRERDPEALREEVVAMRRKMRDHLAGKGEGDDFDLKQDPGGMVDIEFLCQYAVLAMGRETPALLEWSDNMRILETLESGGRLPAEDGRRLREAYLACRTAAHRAALTRKPARGRNADFQAHRRAVIDAWERLLEPDA</sequence>
<proteinExistence type="inferred from homology"/>
<evidence type="ECO:0000259" key="8">
    <source>
        <dbReference type="Pfam" id="PF03710"/>
    </source>
</evidence>
<feature type="domain" description="Glutamate-ammonia ligase adenylyltransferase repeated" evidence="8">
    <location>
        <begin position="60"/>
        <end position="310"/>
    </location>
</feature>
<evidence type="ECO:0000259" key="9">
    <source>
        <dbReference type="Pfam" id="PF08335"/>
    </source>
</evidence>
<name>A0ABU1G7B0_9GAMM</name>
<dbReference type="InterPro" id="IPR043519">
    <property type="entry name" value="NT_sf"/>
</dbReference>
<dbReference type="NCBIfam" id="NF008292">
    <property type="entry name" value="PRK11072.1"/>
    <property type="match status" value="1"/>
</dbReference>
<dbReference type="Gene3D" id="1.20.120.1510">
    <property type="match status" value="1"/>
</dbReference>
<feature type="region of interest" description="Adenylyl transferase" evidence="7">
    <location>
        <begin position="482"/>
        <end position="993"/>
    </location>
</feature>
<dbReference type="EC" id="2.7.7.42" evidence="7"/>
<keyword evidence="1 7" id="KW-0808">Transferase</keyword>
<comment type="cofactor">
    <cofactor evidence="7">
        <name>Mg(2+)</name>
        <dbReference type="ChEBI" id="CHEBI:18420"/>
    </cofactor>
</comment>
<feature type="region of interest" description="Adenylyl removase" evidence="7">
    <location>
        <begin position="1"/>
        <end position="474"/>
    </location>
</feature>
<dbReference type="HAMAP" id="MF_00802">
    <property type="entry name" value="GlnE"/>
    <property type="match status" value="1"/>
</dbReference>
<keyword evidence="5 7" id="KW-0460">Magnesium</keyword>
<dbReference type="PANTHER" id="PTHR30621:SF0">
    <property type="entry name" value="BIFUNCTIONAL GLUTAMINE SYNTHETASE ADENYLYLTRANSFERASE_ADENYLYL-REMOVING ENZYME"/>
    <property type="match status" value="1"/>
</dbReference>
<reference evidence="10 11" key="1">
    <citation type="submission" date="2023-04" db="EMBL/GenBank/DDBJ databases">
        <title>A long-awaited taxogenomic arrangement of the family Halomonadaceae.</title>
        <authorList>
            <person name="De La Haba R."/>
            <person name="Chuvochina M."/>
            <person name="Wittouck S."/>
            <person name="Arahal D.R."/>
            <person name="Sanchez-Porro C."/>
            <person name="Hugenholtz P."/>
            <person name="Ventosa A."/>
        </authorList>
    </citation>
    <scope>NUCLEOTIDE SEQUENCE [LARGE SCALE GENOMIC DNA]</scope>
    <source>
        <strain evidence="10 11">DSM 23530</strain>
    </source>
</reference>
<dbReference type="GO" id="GO:0047388">
    <property type="term" value="F:[glutamine synthetase]-adenylyl-L-tyrosine phosphorylase activity"/>
    <property type="evidence" value="ECO:0007669"/>
    <property type="project" value="UniProtKB-EC"/>
</dbReference>
<gene>
    <name evidence="7 10" type="primary">glnE</name>
    <name evidence="10" type="ORF">QC818_16260</name>
</gene>
<evidence type="ECO:0000256" key="3">
    <source>
        <dbReference type="ARBA" id="ARBA00022741"/>
    </source>
</evidence>
<evidence type="ECO:0000256" key="2">
    <source>
        <dbReference type="ARBA" id="ARBA00022695"/>
    </source>
</evidence>
<protein>
    <recommendedName>
        <fullName evidence="7">Bifunctional glutamine synthetase adenylyltransferase/adenylyl-removing enzyme</fullName>
    </recommendedName>
    <alternativeName>
        <fullName evidence="7">ATP:glutamine synthetase adenylyltransferase</fullName>
    </alternativeName>
    <alternativeName>
        <fullName evidence="7">ATase</fullName>
    </alternativeName>
    <domain>
        <recommendedName>
            <fullName evidence="7">Glutamine synthetase adenylyl-L-tyrosine phosphorylase</fullName>
            <ecNumber evidence="7">2.7.7.89</ecNumber>
        </recommendedName>
        <alternativeName>
            <fullName evidence="7">Adenylyl removase</fullName>
            <shortName evidence="7">AR</shortName>
            <shortName evidence="7">AT-N</shortName>
        </alternativeName>
    </domain>
    <domain>
        <recommendedName>
            <fullName evidence="7">Glutamine synthetase adenylyl transferase</fullName>
            <ecNumber evidence="7">2.7.7.42</ecNumber>
        </recommendedName>
        <alternativeName>
            <fullName evidence="7">Adenylyl transferase</fullName>
            <shortName evidence="7">AT</shortName>
            <shortName evidence="7">AT-C</shortName>
        </alternativeName>
    </domain>
</protein>
<keyword evidence="11" id="KW-1185">Reference proteome</keyword>
<dbReference type="SUPFAM" id="SSF81593">
    <property type="entry name" value="Nucleotidyltransferase substrate binding subunit/domain"/>
    <property type="match status" value="2"/>
</dbReference>
<evidence type="ECO:0000256" key="7">
    <source>
        <dbReference type="HAMAP-Rule" id="MF_00802"/>
    </source>
</evidence>
<keyword evidence="2 7" id="KW-0548">Nucleotidyltransferase</keyword>
<dbReference type="GO" id="GO:0016874">
    <property type="term" value="F:ligase activity"/>
    <property type="evidence" value="ECO:0007669"/>
    <property type="project" value="UniProtKB-KW"/>
</dbReference>
<comment type="catalytic activity">
    <reaction evidence="7">
        <text>[glutamine synthetase]-L-tyrosine + ATP = [glutamine synthetase]-O(4)-(5'-adenylyl)-L-tyrosine + diphosphate</text>
        <dbReference type="Rhea" id="RHEA:18589"/>
        <dbReference type="Rhea" id="RHEA-COMP:10660"/>
        <dbReference type="Rhea" id="RHEA-COMP:10661"/>
        <dbReference type="ChEBI" id="CHEBI:30616"/>
        <dbReference type="ChEBI" id="CHEBI:33019"/>
        <dbReference type="ChEBI" id="CHEBI:46858"/>
        <dbReference type="ChEBI" id="CHEBI:83624"/>
        <dbReference type="EC" id="2.7.7.42"/>
    </reaction>
</comment>
<keyword evidence="3 7" id="KW-0547">Nucleotide-binding</keyword>
<comment type="similarity">
    <text evidence="7">Belongs to the GlnE family.</text>
</comment>
<dbReference type="RefSeq" id="WP_309653913.1">
    <property type="nucleotide sequence ID" value="NZ_JARWAK010000017.1"/>
</dbReference>
<dbReference type="CDD" id="cd05401">
    <property type="entry name" value="NT_GlnE_GlnD_like"/>
    <property type="match status" value="2"/>
</dbReference>
<dbReference type="PANTHER" id="PTHR30621">
    <property type="entry name" value="GLUTAMINE SYNTHETASE ADENYLYLTRANSFERASE"/>
    <property type="match status" value="1"/>
</dbReference>
<dbReference type="InterPro" id="IPR005190">
    <property type="entry name" value="GlnE_rpt_dom"/>
</dbReference>
<comment type="catalytic activity">
    <reaction evidence="7">
        <text>[glutamine synthetase]-O(4)-(5'-adenylyl)-L-tyrosine + phosphate = [glutamine synthetase]-L-tyrosine + ADP</text>
        <dbReference type="Rhea" id="RHEA:43716"/>
        <dbReference type="Rhea" id="RHEA-COMP:10660"/>
        <dbReference type="Rhea" id="RHEA-COMP:10661"/>
        <dbReference type="ChEBI" id="CHEBI:43474"/>
        <dbReference type="ChEBI" id="CHEBI:46858"/>
        <dbReference type="ChEBI" id="CHEBI:83624"/>
        <dbReference type="ChEBI" id="CHEBI:456216"/>
        <dbReference type="EC" id="2.7.7.89"/>
    </reaction>
</comment>
<evidence type="ECO:0000256" key="4">
    <source>
        <dbReference type="ARBA" id="ARBA00022840"/>
    </source>
</evidence>
<evidence type="ECO:0000256" key="1">
    <source>
        <dbReference type="ARBA" id="ARBA00022679"/>
    </source>
</evidence>
<feature type="domain" description="PII-uridylyltransferase/Glutamine-synthetase adenylyltransferase" evidence="9">
    <location>
        <begin position="871"/>
        <end position="959"/>
    </location>
</feature>
<dbReference type="EC" id="2.7.7.89" evidence="7"/>
<evidence type="ECO:0000256" key="6">
    <source>
        <dbReference type="ARBA" id="ARBA00023268"/>
    </source>
</evidence>
<dbReference type="Pfam" id="PF08335">
    <property type="entry name" value="GlnD_UR_UTase"/>
    <property type="match status" value="2"/>
</dbReference>
<organism evidence="10 11">
    <name type="scientific">Halomonas koreensis</name>
    <dbReference type="NCBI Taxonomy" id="245385"/>
    <lineage>
        <taxon>Bacteria</taxon>
        <taxon>Pseudomonadati</taxon>
        <taxon>Pseudomonadota</taxon>
        <taxon>Gammaproteobacteria</taxon>
        <taxon>Oceanospirillales</taxon>
        <taxon>Halomonadaceae</taxon>
        <taxon>Halomonas</taxon>
    </lineage>
</organism>
<dbReference type="Gene3D" id="1.10.4050.10">
    <property type="entry name" value="Glutamine synthase adenylyltransferase GlnE"/>
    <property type="match status" value="1"/>
</dbReference>
<evidence type="ECO:0000313" key="11">
    <source>
        <dbReference type="Proteomes" id="UP001264519"/>
    </source>
</evidence>
<accession>A0ABU1G7B0</accession>
<keyword evidence="10" id="KW-0436">Ligase</keyword>
<comment type="function">
    <text evidence="7">Involved in the regulation of glutamine synthetase GlnA, a key enzyme in the process to assimilate ammonia. When cellular nitrogen levels are high, the C-terminal adenylyl transferase (AT) inactivates GlnA by covalent transfer of an adenylyl group from ATP to specific tyrosine residue of GlnA, thus reducing its activity. Conversely, when nitrogen levels are low, the N-terminal adenylyl removase (AR) activates GlnA by removing the adenylyl group by phosphorolysis, increasing its activity. The regulatory region of GlnE binds the signal transduction protein PII (GlnB) which indicates the nitrogen status of the cell.</text>
</comment>
<feature type="domain" description="PII-uridylyltransferase/Glutamine-synthetase adenylyltransferase" evidence="9">
    <location>
        <begin position="331"/>
        <end position="469"/>
    </location>
</feature>
<dbReference type="GO" id="GO:0008882">
    <property type="term" value="F:[glutamate-ammonia-ligase] adenylyltransferase activity"/>
    <property type="evidence" value="ECO:0007669"/>
    <property type="project" value="UniProtKB-EC"/>
</dbReference>
<feature type="domain" description="Glutamate-ammonia ligase adenylyltransferase repeated" evidence="8">
    <location>
        <begin position="595"/>
        <end position="849"/>
    </location>
</feature>
<dbReference type="InterPro" id="IPR013546">
    <property type="entry name" value="PII_UdlTrfase/GS_AdlTrfase"/>
</dbReference>
<dbReference type="EMBL" id="JARWAK010000017">
    <property type="protein sequence ID" value="MDR5868339.1"/>
    <property type="molecule type" value="Genomic_DNA"/>
</dbReference>
<evidence type="ECO:0000256" key="5">
    <source>
        <dbReference type="ARBA" id="ARBA00022842"/>
    </source>
</evidence>
<dbReference type="Pfam" id="PF03710">
    <property type="entry name" value="GlnE"/>
    <property type="match status" value="2"/>
</dbReference>
<dbReference type="InterPro" id="IPR023057">
    <property type="entry name" value="GlnE"/>
</dbReference>
<keyword evidence="6 7" id="KW-0511">Multifunctional enzyme</keyword>
<dbReference type="Gene3D" id="3.30.460.10">
    <property type="entry name" value="Beta Polymerase, domain 2"/>
    <property type="match status" value="2"/>
</dbReference>
<dbReference type="Gene3D" id="1.20.120.330">
    <property type="entry name" value="Nucleotidyltransferases domain 2"/>
    <property type="match status" value="2"/>
</dbReference>
<dbReference type="SUPFAM" id="SSF81301">
    <property type="entry name" value="Nucleotidyltransferase"/>
    <property type="match status" value="2"/>
</dbReference>
<dbReference type="Proteomes" id="UP001264519">
    <property type="component" value="Unassembled WGS sequence"/>
</dbReference>
<keyword evidence="4 7" id="KW-0067">ATP-binding</keyword>
<evidence type="ECO:0000313" key="10">
    <source>
        <dbReference type="EMBL" id="MDR5868339.1"/>
    </source>
</evidence>
<comment type="caution">
    <text evidence="10">The sequence shown here is derived from an EMBL/GenBank/DDBJ whole genome shotgun (WGS) entry which is preliminary data.</text>
</comment>